<dbReference type="OrthoDB" id="6058761at2"/>
<dbReference type="RefSeq" id="WP_073583171.1">
    <property type="nucleotide sequence ID" value="NZ_AP024897.1"/>
</dbReference>
<dbReference type="AlphaFoldDB" id="A0A1M7YW36"/>
<organism evidence="1 2">
    <name type="scientific">Vibrio quintilis</name>
    <dbReference type="NCBI Taxonomy" id="1117707"/>
    <lineage>
        <taxon>Bacteria</taxon>
        <taxon>Pseudomonadati</taxon>
        <taxon>Pseudomonadota</taxon>
        <taxon>Gammaproteobacteria</taxon>
        <taxon>Vibrionales</taxon>
        <taxon>Vibrionaceae</taxon>
        <taxon>Vibrio</taxon>
    </lineage>
</organism>
<dbReference type="STRING" id="1117707.VQ7734_02590"/>
<proteinExistence type="predicted"/>
<dbReference type="EMBL" id="FRFG01000028">
    <property type="protein sequence ID" value="SHO56821.1"/>
    <property type="molecule type" value="Genomic_DNA"/>
</dbReference>
<reference evidence="2" key="1">
    <citation type="submission" date="2016-12" db="EMBL/GenBank/DDBJ databases">
        <authorList>
            <person name="Rodrigo-Torres L."/>
            <person name="Arahal R.D."/>
            <person name="Lucena T."/>
        </authorList>
    </citation>
    <scope>NUCLEOTIDE SEQUENCE [LARGE SCALE GENOMIC DNA]</scope>
</reference>
<evidence type="ECO:0000313" key="2">
    <source>
        <dbReference type="Proteomes" id="UP000184600"/>
    </source>
</evidence>
<name>A0A1M7YW36_9VIBR</name>
<accession>A0A1M7YW36</accession>
<gene>
    <name evidence="1" type="ORF">VQ7734_02590</name>
</gene>
<evidence type="ECO:0000313" key="1">
    <source>
        <dbReference type="EMBL" id="SHO56821.1"/>
    </source>
</evidence>
<keyword evidence="2" id="KW-1185">Reference proteome</keyword>
<dbReference type="Proteomes" id="UP000184600">
    <property type="component" value="Unassembled WGS sequence"/>
</dbReference>
<protein>
    <submittedName>
        <fullName evidence="1">Uncharacterized protein</fullName>
    </submittedName>
</protein>
<sequence>MMNKQAQLQIDQINMRGLVVEVDEETELEDFEGSHLRHMQILKYFDKVRELLPEAAPDQGNENSPYIYRFYMTLGIRSLSDEDAGHPDQNAVSPMLIIQADYVIQYLSERKLSEKDCLDFAEYEVYLHLWPYFREVVQSSCSRLGIECLTVPAYPE</sequence>